<protein>
    <recommendedName>
        <fullName evidence="4">BYS1 domain protein</fullName>
    </recommendedName>
</protein>
<dbReference type="Pfam" id="PF04681">
    <property type="entry name" value="Bys1"/>
    <property type="match status" value="1"/>
</dbReference>
<evidence type="ECO:0000256" key="1">
    <source>
        <dbReference type="SAM" id="SignalP"/>
    </source>
</evidence>
<dbReference type="InterPro" id="IPR006771">
    <property type="entry name" value="CetA-like"/>
</dbReference>
<keyword evidence="3" id="KW-1185">Reference proteome</keyword>
<evidence type="ECO:0000313" key="3">
    <source>
        <dbReference type="Proteomes" id="UP000800038"/>
    </source>
</evidence>
<name>A0A6A5SN96_9PLEO</name>
<evidence type="ECO:0000313" key="2">
    <source>
        <dbReference type="EMBL" id="KAF1941124.1"/>
    </source>
</evidence>
<organism evidence="2 3">
    <name type="scientific">Clathrospora elynae</name>
    <dbReference type="NCBI Taxonomy" id="706981"/>
    <lineage>
        <taxon>Eukaryota</taxon>
        <taxon>Fungi</taxon>
        <taxon>Dikarya</taxon>
        <taxon>Ascomycota</taxon>
        <taxon>Pezizomycotina</taxon>
        <taxon>Dothideomycetes</taxon>
        <taxon>Pleosporomycetidae</taxon>
        <taxon>Pleosporales</taxon>
        <taxon>Diademaceae</taxon>
        <taxon>Clathrospora</taxon>
    </lineage>
</organism>
<gene>
    <name evidence="2" type="ORF">EJ02DRAFT_423345</name>
</gene>
<dbReference type="EMBL" id="ML976052">
    <property type="protein sequence ID" value="KAF1941124.1"/>
    <property type="molecule type" value="Genomic_DNA"/>
</dbReference>
<keyword evidence="1" id="KW-0732">Signal</keyword>
<accession>A0A6A5SN96</accession>
<dbReference type="PANTHER" id="PTHR36195">
    <property type="entry name" value="DOMAIN PROTEIN, PUTATIVE (AFU_ORTHOLOGUE AFUA_5G01990)-RELATED-RELATED"/>
    <property type="match status" value="1"/>
</dbReference>
<feature type="chain" id="PRO_5025501908" description="BYS1 domain protein" evidence="1">
    <location>
        <begin position="18"/>
        <end position="153"/>
    </location>
</feature>
<dbReference type="PANTHER" id="PTHR36195:SF4">
    <property type="entry name" value="DOMAIN PROTEIN, PUTATIVE (AFU_ORTHOLOGUE AFUA_5G01990)-RELATED"/>
    <property type="match status" value="1"/>
</dbReference>
<dbReference type="Proteomes" id="UP000800038">
    <property type="component" value="Unassembled WGS sequence"/>
</dbReference>
<sequence length="153" mass="16213">MRFVIPSLLAFATSVTAIGNTLVFNNSTSPIYVWSVSSTVGPQQTVVSGGLYMEPLHRDENSGGIAIKITKKAGGLYSGDPQQIFAYSIDNAQVWYDLSTVFGEPFAGQRVEVTSDTGGSIIWPKGSNPGGSQVKVASSDENVWFTVYGAPGV</sequence>
<dbReference type="AlphaFoldDB" id="A0A6A5SN96"/>
<feature type="signal peptide" evidence="1">
    <location>
        <begin position="1"/>
        <end position="17"/>
    </location>
</feature>
<evidence type="ECO:0008006" key="4">
    <source>
        <dbReference type="Google" id="ProtNLM"/>
    </source>
</evidence>
<proteinExistence type="predicted"/>
<reference evidence="2" key="1">
    <citation type="journal article" date="2020" name="Stud. Mycol.">
        <title>101 Dothideomycetes genomes: a test case for predicting lifestyles and emergence of pathogens.</title>
        <authorList>
            <person name="Haridas S."/>
            <person name="Albert R."/>
            <person name="Binder M."/>
            <person name="Bloem J."/>
            <person name="Labutti K."/>
            <person name="Salamov A."/>
            <person name="Andreopoulos B."/>
            <person name="Baker S."/>
            <person name="Barry K."/>
            <person name="Bills G."/>
            <person name="Bluhm B."/>
            <person name="Cannon C."/>
            <person name="Castanera R."/>
            <person name="Culley D."/>
            <person name="Daum C."/>
            <person name="Ezra D."/>
            <person name="Gonzalez J."/>
            <person name="Henrissat B."/>
            <person name="Kuo A."/>
            <person name="Liang C."/>
            <person name="Lipzen A."/>
            <person name="Lutzoni F."/>
            <person name="Magnuson J."/>
            <person name="Mondo S."/>
            <person name="Nolan M."/>
            <person name="Ohm R."/>
            <person name="Pangilinan J."/>
            <person name="Park H.-J."/>
            <person name="Ramirez L."/>
            <person name="Alfaro M."/>
            <person name="Sun H."/>
            <person name="Tritt A."/>
            <person name="Yoshinaga Y."/>
            <person name="Zwiers L.-H."/>
            <person name="Turgeon B."/>
            <person name="Goodwin S."/>
            <person name="Spatafora J."/>
            <person name="Crous P."/>
            <person name="Grigoriev I."/>
        </authorList>
    </citation>
    <scope>NUCLEOTIDE SEQUENCE</scope>
    <source>
        <strain evidence="2">CBS 161.51</strain>
    </source>
</reference>
<dbReference type="OrthoDB" id="3682664at2759"/>